<evidence type="ECO:0000313" key="2">
    <source>
        <dbReference type="Proteomes" id="UP001595961"/>
    </source>
</evidence>
<evidence type="ECO:0000313" key="1">
    <source>
        <dbReference type="EMBL" id="MFC4525199.1"/>
    </source>
</evidence>
<comment type="caution">
    <text evidence="1">The sequence shown here is derived from an EMBL/GenBank/DDBJ whole genome shotgun (WGS) entry which is preliminary data.</text>
</comment>
<evidence type="ECO:0008006" key="3">
    <source>
        <dbReference type="Google" id="ProtNLM"/>
    </source>
</evidence>
<keyword evidence="2" id="KW-1185">Reference proteome</keyword>
<sequence length="93" mass="10149">MTERLFDDYVVRSTAVAEGSRFTACIVVTPRARNGYPVYYAVCENRSFRQEEQAEQAAASALAAIQSLEGDGTPVFPEGYTGFDDAPPEHPDA</sequence>
<organism evidence="1 2">
    <name type="scientific">Dyella halodurans</name>
    <dbReference type="NCBI Taxonomy" id="1920171"/>
    <lineage>
        <taxon>Bacteria</taxon>
        <taxon>Pseudomonadati</taxon>
        <taxon>Pseudomonadota</taxon>
        <taxon>Gammaproteobacteria</taxon>
        <taxon>Lysobacterales</taxon>
        <taxon>Rhodanobacteraceae</taxon>
        <taxon>Dyella</taxon>
    </lineage>
</organism>
<dbReference type="EMBL" id="JBHSGA010000003">
    <property type="protein sequence ID" value="MFC4525199.1"/>
    <property type="molecule type" value="Genomic_DNA"/>
</dbReference>
<dbReference type="RefSeq" id="WP_266149888.1">
    <property type="nucleotide sequence ID" value="NZ_CP064028.1"/>
</dbReference>
<proteinExistence type="predicted"/>
<reference evidence="2" key="1">
    <citation type="journal article" date="2019" name="Int. J. Syst. Evol. Microbiol.">
        <title>The Global Catalogue of Microorganisms (GCM) 10K type strain sequencing project: providing services to taxonomists for standard genome sequencing and annotation.</title>
        <authorList>
            <consortium name="The Broad Institute Genomics Platform"/>
            <consortium name="The Broad Institute Genome Sequencing Center for Infectious Disease"/>
            <person name="Wu L."/>
            <person name="Ma J."/>
        </authorList>
    </citation>
    <scope>NUCLEOTIDE SEQUENCE [LARGE SCALE GENOMIC DNA]</scope>
    <source>
        <strain evidence="2">CCM 4481</strain>
    </source>
</reference>
<gene>
    <name evidence="1" type="ORF">ACFO5W_01000</name>
</gene>
<accession>A0ABV9BY70</accession>
<name>A0ABV9BY70_9GAMM</name>
<dbReference type="Proteomes" id="UP001595961">
    <property type="component" value="Unassembled WGS sequence"/>
</dbReference>
<protein>
    <recommendedName>
        <fullName evidence="3">Curli production assembly/transport component CsgE</fullName>
    </recommendedName>
</protein>